<evidence type="ECO:0000313" key="2">
    <source>
        <dbReference type="EMBL" id="CAD9673394.1"/>
    </source>
</evidence>
<name>A0A7S2W8I5_9STRA</name>
<accession>A0A7S2W8I5</accession>
<dbReference type="AlphaFoldDB" id="A0A7S2W8I5"/>
<feature type="compositionally biased region" description="Basic and acidic residues" evidence="1">
    <location>
        <begin position="61"/>
        <end position="71"/>
    </location>
</feature>
<feature type="region of interest" description="Disordered" evidence="1">
    <location>
        <begin position="46"/>
        <end position="86"/>
    </location>
</feature>
<reference evidence="2" key="1">
    <citation type="submission" date="2021-01" db="EMBL/GenBank/DDBJ databases">
        <authorList>
            <person name="Corre E."/>
            <person name="Pelletier E."/>
            <person name="Niang G."/>
            <person name="Scheremetjew M."/>
            <person name="Finn R."/>
            <person name="Kale V."/>
            <person name="Holt S."/>
            <person name="Cochrane G."/>
            <person name="Meng A."/>
            <person name="Brown T."/>
            <person name="Cohen L."/>
        </authorList>
    </citation>
    <scope>NUCLEOTIDE SEQUENCE</scope>
    <source>
        <strain evidence="2">CCMP1243</strain>
    </source>
</reference>
<proteinExistence type="predicted"/>
<evidence type="ECO:0000256" key="1">
    <source>
        <dbReference type="SAM" id="MobiDB-lite"/>
    </source>
</evidence>
<sequence>MPGGGGGGGCIVRMIWSAKVVCRGEAKETDGKLDIWKQHCTIGLDSGGGAHPLRNKNAPRRGGEERGGQAKERKKRALSHPGRPLGHLVKIRMRGPAARGAAAAACRMERKGQ</sequence>
<gene>
    <name evidence="2" type="ORF">RMAR1173_LOCUS5375</name>
</gene>
<dbReference type="EMBL" id="HBHJ01008299">
    <property type="protein sequence ID" value="CAD9673394.1"/>
    <property type="molecule type" value="Transcribed_RNA"/>
</dbReference>
<organism evidence="2">
    <name type="scientific">Rhizochromulina marina</name>
    <dbReference type="NCBI Taxonomy" id="1034831"/>
    <lineage>
        <taxon>Eukaryota</taxon>
        <taxon>Sar</taxon>
        <taxon>Stramenopiles</taxon>
        <taxon>Ochrophyta</taxon>
        <taxon>Dictyochophyceae</taxon>
        <taxon>Rhizochromulinales</taxon>
        <taxon>Rhizochromulina</taxon>
    </lineage>
</organism>
<protein>
    <submittedName>
        <fullName evidence="2">Uncharacterized protein</fullName>
    </submittedName>
</protein>